<protein>
    <recommendedName>
        <fullName evidence="3">alpha-L-fucosidase</fullName>
        <ecNumber evidence="3">3.2.1.51</ecNumber>
    </recommendedName>
</protein>
<dbReference type="GO" id="GO:0006004">
    <property type="term" value="P:fucose metabolic process"/>
    <property type="evidence" value="ECO:0007669"/>
    <property type="project" value="InterPro"/>
</dbReference>
<dbReference type="PIRSF" id="PIRSF001092">
    <property type="entry name" value="Alpha-L-fucosidase"/>
    <property type="match status" value="1"/>
</dbReference>
<dbReference type="InterPro" id="IPR016286">
    <property type="entry name" value="FUC_metazoa-typ"/>
</dbReference>
<evidence type="ECO:0000256" key="7">
    <source>
        <dbReference type="SAM" id="SignalP"/>
    </source>
</evidence>
<gene>
    <name evidence="9" type="ORF">STSP2_03078</name>
</gene>
<dbReference type="AlphaFoldDB" id="A0A1U9NQ82"/>
<sequence length="410" mass="47324" precursor="true">MKKSYEKKCLLILVVVSLASLALAGEKTVPGYLEDHAKLYAENPRQANFKWFDQARMGLFIHWGVWGPYEAEWQMFYSRIPLEEYKKTAARFTGKDFDAEEIVKFARASGMNYITFVAKHHDGFCLWDSAYTDWDSMDYQAKRDFLGELAQACHAEDMPLFIYYSIGIDWTHPYFMPSNLYGCARPHYKAKPDYFRYAKEEDFEIYRQFCKNQLSELCEKYGPVAGFWFDTLGGVLANPEMFKMQEFYDLIHEHQPHALIGFKTGATGTEDFLIGERHLGSIAGAYPGNSPENRRIRKLADEAWSKNYGKKAEICVTSTGSWAWRKNAKCWSPAKLWRMLESASDNNANLLLNTGLDIDGGIPDDARKNFQALGDRIRKEGYPKLNKTTYLQKRKTEEVVDDNEKVKTAR</sequence>
<keyword evidence="10" id="KW-1185">Reference proteome</keyword>
<keyword evidence="4 7" id="KW-0732">Signal</keyword>
<dbReference type="InterPro" id="IPR000933">
    <property type="entry name" value="Glyco_hydro_29"/>
</dbReference>
<dbReference type="InterPro" id="IPR017853">
    <property type="entry name" value="GH"/>
</dbReference>
<evidence type="ECO:0000256" key="5">
    <source>
        <dbReference type="ARBA" id="ARBA00022801"/>
    </source>
</evidence>
<dbReference type="PANTHER" id="PTHR10030">
    <property type="entry name" value="ALPHA-L-FUCOSIDASE"/>
    <property type="match status" value="1"/>
</dbReference>
<dbReference type="KEGG" id="alus:STSP2_03078"/>
<dbReference type="OrthoDB" id="9760597at2"/>
<dbReference type="EMBL" id="CP019791">
    <property type="protein sequence ID" value="AQT69878.1"/>
    <property type="molecule type" value="Genomic_DNA"/>
</dbReference>
<keyword evidence="5" id="KW-0378">Hydrolase</keyword>
<dbReference type="PANTHER" id="PTHR10030:SF37">
    <property type="entry name" value="ALPHA-L-FUCOSIDASE-RELATED"/>
    <property type="match status" value="1"/>
</dbReference>
<dbReference type="SMART" id="SM00812">
    <property type="entry name" value="Alpha_L_fucos"/>
    <property type="match status" value="1"/>
</dbReference>
<evidence type="ECO:0000313" key="9">
    <source>
        <dbReference type="EMBL" id="AQT69878.1"/>
    </source>
</evidence>
<evidence type="ECO:0000313" key="10">
    <source>
        <dbReference type="Proteomes" id="UP000189674"/>
    </source>
</evidence>
<name>A0A1U9NQ82_9BACT</name>
<dbReference type="SUPFAM" id="SSF51445">
    <property type="entry name" value="(Trans)glycosidases"/>
    <property type="match status" value="1"/>
</dbReference>
<organism evidence="9 10">
    <name type="scientific">Anaerohalosphaera lusitana</name>
    <dbReference type="NCBI Taxonomy" id="1936003"/>
    <lineage>
        <taxon>Bacteria</taxon>
        <taxon>Pseudomonadati</taxon>
        <taxon>Planctomycetota</taxon>
        <taxon>Phycisphaerae</taxon>
        <taxon>Sedimentisphaerales</taxon>
        <taxon>Anaerohalosphaeraceae</taxon>
        <taxon>Anaerohalosphaera</taxon>
    </lineage>
</organism>
<dbReference type="Proteomes" id="UP000189674">
    <property type="component" value="Chromosome"/>
</dbReference>
<evidence type="ECO:0000259" key="8">
    <source>
        <dbReference type="Pfam" id="PF01120"/>
    </source>
</evidence>
<feature type="signal peptide" evidence="7">
    <location>
        <begin position="1"/>
        <end position="24"/>
    </location>
</feature>
<evidence type="ECO:0000256" key="1">
    <source>
        <dbReference type="ARBA" id="ARBA00004071"/>
    </source>
</evidence>
<feature type="chain" id="PRO_5012775671" description="alpha-L-fucosidase" evidence="7">
    <location>
        <begin position="25"/>
        <end position="410"/>
    </location>
</feature>
<evidence type="ECO:0000256" key="3">
    <source>
        <dbReference type="ARBA" id="ARBA00012662"/>
    </source>
</evidence>
<dbReference type="Gene3D" id="3.20.20.80">
    <property type="entry name" value="Glycosidases"/>
    <property type="match status" value="1"/>
</dbReference>
<reference evidence="10" key="1">
    <citation type="submission" date="2017-02" db="EMBL/GenBank/DDBJ databases">
        <title>Comparative genomics and description of representatives of a novel lineage of planctomycetes thriving in anoxic sediments.</title>
        <authorList>
            <person name="Spring S."/>
            <person name="Bunk B."/>
            <person name="Sproer C."/>
        </authorList>
    </citation>
    <scope>NUCLEOTIDE SEQUENCE [LARGE SCALE GENOMIC DNA]</scope>
    <source>
        <strain evidence="10">ST-NAGAB-D1</strain>
    </source>
</reference>
<comment type="similarity">
    <text evidence="2">Belongs to the glycosyl hydrolase 29 family.</text>
</comment>
<dbReference type="GO" id="GO:0004560">
    <property type="term" value="F:alpha-L-fucosidase activity"/>
    <property type="evidence" value="ECO:0007669"/>
    <property type="project" value="InterPro"/>
</dbReference>
<dbReference type="EC" id="3.2.1.51" evidence="3"/>
<dbReference type="Pfam" id="PF01120">
    <property type="entry name" value="Alpha_L_fucos"/>
    <property type="match status" value="1"/>
</dbReference>
<comment type="function">
    <text evidence="1">Alpha-L-fucosidase is responsible for hydrolyzing the alpha-1,6-linked fucose joined to the reducing-end N-acetylglucosamine of the carbohydrate moieties of glycoproteins.</text>
</comment>
<dbReference type="STRING" id="1936003.STSP2_03078"/>
<dbReference type="GO" id="GO:0005764">
    <property type="term" value="C:lysosome"/>
    <property type="evidence" value="ECO:0007669"/>
    <property type="project" value="TreeGrafter"/>
</dbReference>
<evidence type="ECO:0000256" key="4">
    <source>
        <dbReference type="ARBA" id="ARBA00022729"/>
    </source>
</evidence>
<accession>A0A1U9NQ82</accession>
<feature type="domain" description="Glycoside hydrolase family 29 N-terminal" evidence="8">
    <location>
        <begin position="46"/>
        <end position="380"/>
    </location>
</feature>
<dbReference type="RefSeq" id="WP_146663521.1">
    <property type="nucleotide sequence ID" value="NZ_CP019791.1"/>
</dbReference>
<evidence type="ECO:0000256" key="6">
    <source>
        <dbReference type="ARBA" id="ARBA00023295"/>
    </source>
</evidence>
<dbReference type="GO" id="GO:0016139">
    <property type="term" value="P:glycoside catabolic process"/>
    <property type="evidence" value="ECO:0007669"/>
    <property type="project" value="TreeGrafter"/>
</dbReference>
<dbReference type="InterPro" id="IPR057739">
    <property type="entry name" value="Glyco_hydro_29_N"/>
</dbReference>
<proteinExistence type="inferred from homology"/>
<keyword evidence="6" id="KW-0326">Glycosidase</keyword>
<evidence type="ECO:0000256" key="2">
    <source>
        <dbReference type="ARBA" id="ARBA00007951"/>
    </source>
</evidence>